<evidence type="ECO:0000256" key="1">
    <source>
        <dbReference type="ARBA" id="ARBA00022714"/>
    </source>
</evidence>
<evidence type="ECO:0000256" key="3">
    <source>
        <dbReference type="ARBA" id="ARBA00023002"/>
    </source>
</evidence>
<organism evidence="8 9">
    <name type="scientific">Lysobacter spongiicola DSM 21749</name>
    <dbReference type="NCBI Taxonomy" id="1122188"/>
    <lineage>
        <taxon>Bacteria</taxon>
        <taxon>Pseudomonadati</taxon>
        <taxon>Pseudomonadota</taxon>
        <taxon>Gammaproteobacteria</taxon>
        <taxon>Lysobacterales</taxon>
        <taxon>Lysobacteraceae</taxon>
        <taxon>Novilysobacter</taxon>
    </lineage>
</organism>
<dbReference type="InterPro" id="IPR006076">
    <property type="entry name" value="FAD-dep_OxRdtase"/>
</dbReference>
<evidence type="ECO:0000256" key="4">
    <source>
        <dbReference type="ARBA" id="ARBA00023004"/>
    </source>
</evidence>
<dbReference type="PROSITE" id="PS51296">
    <property type="entry name" value="RIESKE"/>
    <property type="match status" value="1"/>
</dbReference>
<dbReference type="Gene3D" id="3.50.50.60">
    <property type="entry name" value="FAD/NAD(P)-binding domain"/>
    <property type="match status" value="1"/>
</dbReference>
<evidence type="ECO:0000259" key="7">
    <source>
        <dbReference type="PROSITE" id="PS51296"/>
    </source>
</evidence>
<keyword evidence="9" id="KW-1185">Reference proteome</keyword>
<dbReference type="Pfam" id="PF00355">
    <property type="entry name" value="Rieske"/>
    <property type="match status" value="1"/>
</dbReference>
<dbReference type="Pfam" id="PF01266">
    <property type="entry name" value="DAO"/>
    <property type="match status" value="1"/>
</dbReference>
<dbReference type="SUPFAM" id="SSF51905">
    <property type="entry name" value="FAD/NAD(P)-binding domain"/>
    <property type="match status" value="1"/>
</dbReference>
<dbReference type="Proteomes" id="UP000190061">
    <property type="component" value="Unassembled WGS sequence"/>
</dbReference>
<dbReference type="PANTHER" id="PTHR13847:SF274">
    <property type="entry name" value="RIESKE 2FE-2S IRON-SULFUR PROTEIN YHFW-RELATED"/>
    <property type="match status" value="1"/>
</dbReference>
<keyword evidence="4" id="KW-0408">Iron</keyword>
<keyword evidence="1" id="KW-0001">2Fe-2S</keyword>
<evidence type="ECO:0000313" key="9">
    <source>
        <dbReference type="Proteomes" id="UP000190061"/>
    </source>
</evidence>
<evidence type="ECO:0000256" key="5">
    <source>
        <dbReference type="ARBA" id="ARBA00023014"/>
    </source>
</evidence>
<dbReference type="InterPro" id="IPR036188">
    <property type="entry name" value="FAD/NAD-bd_sf"/>
</dbReference>
<dbReference type="GO" id="GO:0051537">
    <property type="term" value="F:2 iron, 2 sulfur cluster binding"/>
    <property type="evidence" value="ECO:0007669"/>
    <property type="project" value="UniProtKB-KW"/>
</dbReference>
<keyword evidence="3" id="KW-0560">Oxidoreductase</keyword>
<evidence type="ECO:0000256" key="6">
    <source>
        <dbReference type="ARBA" id="ARBA00023157"/>
    </source>
</evidence>
<keyword evidence="2" id="KW-0479">Metal-binding</keyword>
<gene>
    <name evidence="8" type="ORF">SAMN02745674_01989</name>
</gene>
<dbReference type="GO" id="GO:0005737">
    <property type="term" value="C:cytoplasm"/>
    <property type="evidence" value="ECO:0007669"/>
    <property type="project" value="TreeGrafter"/>
</dbReference>
<dbReference type="InterPro" id="IPR005805">
    <property type="entry name" value="Rieske_Fe-S_prot_C"/>
</dbReference>
<dbReference type="RefSeq" id="WP_078758559.1">
    <property type="nucleotide sequence ID" value="NZ_FUXP01000007.1"/>
</dbReference>
<name>A0A1T4R605_9GAMM</name>
<evidence type="ECO:0000256" key="2">
    <source>
        <dbReference type="ARBA" id="ARBA00022723"/>
    </source>
</evidence>
<dbReference type="EMBL" id="FUXP01000007">
    <property type="protein sequence ID" value="SKA11472.1"/>
    <property type="molecule type" value="Genomic_DNA"/>
</dbReference>
<dbReference type="AlphaFoldDB" id="A0A1T4R605"/>
<protein>
    <submittedName>
        <fullName evidence="8">Glycine/D-amino acid oxidase</fullName>
    </submittedName>
</protein>
<dbReference type="InterPro" id="IPR036922">
    <property type="entry name" value="Rieske_2Fe-2S_sf"/>
</dbReference>
<dbReference type="InterPro" id="IPR017941">
    <property type="entry name" value="Rieske_2Fe-2S"/>
</dbReference>
<dbReference type="GO" id="GO:0016020">
    <property type="term" value="C:membrane"/>
    <property type="evidence" value="ECO:0007669"/>
    <property type="project" value="InterPro"/>
</dbReference>
<dbReference type="GO" id="GO:0046872">
    <property type="term" value="F:metal ion binding"/>
    <property type="evidence" value="ECO:0007669"/>
    <property type="project" value="UniProtKB-KW"/>
</dbReference>
<proteinExistence type="predicted"/>
<feature type="domain" description="Rieske" evidence="7">
    <location>
        <begin position="417"/>
        <end position="503"/>
    </location>
</feature>
<dbReference type="OrthoDB" id="311718at2"/>
<dbReference type="Gene3D" id="3.30.9.10">
    <property type="entry name" value="D-Amino Acid Oxidase, subunit A, domain 2"/>
    <property type="match status" value="1"/>
</dbReference>
<evidence type="ECO:0000313" key="8">
    <source>
        <dbReference type="EMBL" id="SKA11472.1"/>
    </source>
</evidence>
<dbReference type="SUPFAM" id="SSF50022">
    <property type="entry name" value="ISP domain"/>
    <property type="match status" value="1"/>
</dbReference>
<reference evidence="8 9" key="1">
    <citation type="submission" date="2017-02" db="EMBL/GenBank/DDBJ databases">
        <authorList>
            <person name="Peterson S.W."/>
        </authorList>
    </citation>
    <scope>NUCLEOTIDE SEQUENCE [LARGE SCALE GENOMIC DNA]</scope>
    <source>
        <strain evidence="8 9">DSM 21749</strain>
    </source>
</reference>
<keyword evidence="5" id="KW-0411">Iron-sulfur</keyword>
<dbReference type="PRINTS" id="PR00162">
    <property type="entry name" value="RIESKE"/>
</dbReference>
<dbReference type="STRING" id="1122188.SAMN02745674_01989"/>
<dbReference type="PANTHER" id="PTHR13847">
    <property type="entry name" value="SARCOSINE DEHYDROGENASE-RELATED"/>
    <property type="match status" value="1"/>
</dbReference>
<keyword evidence="6" id="KW-1015">Disulfide bond</keyword>
<accession>A0A1T4R605</accession>
<dbReference type="Gene3D" id="2.102.10.10">
    <property type="entry name" value="Rieske [2Fe-2S] iron-sulphur domain"/>
    <property type="match status" value="1"/>
</dbReference>
<sequence>MRSIWIDACGNSAEEDTYPALQGEVNADVVVVGGGITGAATAMRLAEAGLSVALVEARRVGAGNTGRSTGNLYGTVSSGLRNLRKKWGPEEVACAVAGRSRALAWIRETAGRHGIDCSFESVPLHECVADDDGLQVQDLRTEHEAALEAGLLAEWGEQLHGWPLQARRVHTLLSQAHFNPCAFTCGLVRELARRGVAVYENSPVLDIDAGNGRVTASGGTVSATDIVLATHTPLGFNIVQAEMEVFREYGIAARLASEGPPVGSVWMKGPAMRSIRTYRDPNGTRYLVVVGEKHKTGEGERGVDYAERLRSFASEHFDIRTFTHQWSAQQYSSADGLPYIGASGHDNVFMATGMGADGLTWGVVASEVITDLVQGRDSPLSELLRPRRFTPIKSAKGWLAEYKTTTRHLLERLHPHTADAALDRLPAGTGRLMDIDGEARAVYRDDDGAVTVLSPVCPHLKCHVHWNQGERTWDCPCHGSRFDTTGRVIEGPALQGLSRAGDG</sequence>
<dbReference type="GO" id="GO:0016491">
    <property type="term" value="F:oxidoreductase activity"/>
    <property type="evidence" value="ECO:0007669"/>
    <property type="project" value="UniProtKB-KW"/>
</dbReference>